<dbReference type="Proteomes" id="UP000240912">
    <property type="component" value="Unassembled WGS sequence"/>
</dbReference>
<accession>A0A2T3HPF0</accession>
<comment type="cofactor">
    <cofactor evidence="1">
        <name>[4Fe-4S] cluster</name>
        <dbReference type="ChEBI" id="CHEBI:49883"/>
    </cofactor>
</comment>
<keyword evidence="3" id="KW-0949">S-adenosyl-L-methionine</keyword>
<organism evidence="8 9">
    <name type="scientific">Pedobacter yulinensis</name>
    <dbReference type="NCBI Taxonomy" id="2126353"/>
    <lineage>
        <taxon>Bacteria</taxon>
        <taxon>Pseudomonadati</taxon>
        <taxon>Bacteroidota</taxon>
        <taxon>Sphingobacteriia</taxon>
        <taxon>Sphingobacteriales</taxon>
        <taxon>Sphingobacteriaceae</taxon>
        <taxon>Pedobacter</taxon>
    </lineage>
</organism>
<keyword evidence="4" id="KW-0479">Metal-binding</keyword>
<evidence type="ECO:0000313" key="9">
    <source>
        <dbReference type="Proteomes" id="UP000240912"/>
    </source>
</evidence>
<dbReference type="SFLD" id="SFLDG01067">
    <property type="entry name" value="SPASM/twitch_domain_containing"/>
    <property type="match status" value="1"/>
</dbReference>
<protein>
    <recommendedName>
        <fullName evidence="7">Radical SAM core domain-containing protein</fullName>
    </recommendedName>
</protein>
<dbReference type="CDD" id="cd01335">
    <property type="entry name" value="Radical_SAM"/>
    <property type="match status" value="1"/>
</dbReference>
<dbReference type="InterPro" id="IPR058240">
    <property type="entry name" value="rSAM_sf"/>
</dbReference>
<evidence type="ECO:0000256" key="5">
    <source>
        <dbReference type="ARBA" id="ARBA00023004"/>
    </source>
</evidence>
<keyword evidence="2" id="KW-0004">4Fe-4S</keyword>
<dbReference type="InterPro" id="IPR023885">
    <property type="entry name" value="4Fe4S-binding_SPASM_dom"/>
</dbReference>
<comment type="caution">
    <text evidence="8">The sequence shown here is derived from an EMBL/GenBank/DDBJ whole genome shotgun (WGS) entry which is preliminary data.</text>
</comment>
<dbReference type="EMBL" id="PYLS01000004">
    <property type="protein sequence ID" value="PST84261.1"/>
    <property type="molecule type" value="Genomic_DNA"/>
</dbReference>
<evidence type="ECO:0000256" key="1">
    <source>
        <dbReference type="ARBA" id="ARBA00001966"/>
    </source>
</evidence>
<evidence type="ECO:0000256" key="6">
    <source>
        <dbReference type="ARBA" id="ARBA00023014"/>
    </source>
</evidence>
<dbReference type="InterPro" id="IPR007197">
    <property type="entry name" value="rSAM"/>
</dbReference>
<gene>
    <name evidence="8" type="ORF">C7T94_05945</name>
</gene>
<dbReference type="GO" id="GO:0003824">
    <property type="term" value="F:catalytic activity"/>
    <property type="evidence" value="ECO:0007669"/>
    <property type="project" value="InterPro"/>
</dbReference>
<evidence type="ECO:0000313" key="8">
    <source>
        <dbReference type="EMBL" id="PST84261.1"/>
    </source>
</evidence>
<dbReference type="Pfam" id="PF04055">
    <property type="entry name" value="Radical_SAM"/>
    <property type="match status" value="1"/>
</dbReference>
<keyword evidence="5" id="KW-0408">Iron</keyword>
<dbReference type="InterPro" id="IPR013785">
    <property type="entry name" value="Aldolase_TIM"/>
</dbReference>
<dbReference type="AlphaFoldDB" id="A0A2T3HPF0"/>
<sequence length="484" mass="55885">MENLFKTNPYNILIQPDESDEFLLFNTLTGGIEILDQEEGFLMAELQTLACFDGATRAENPGFFERMLAKEYLIRQEVDIVAFFESHTDKTQFKKAGIINLTIGTTITCNMGCAYCFEFVKPNHTLKDLRVKEQIPRYIEQIIRNDKMNHIHTLSVTWYGGEPLINVAAITDLSVGLLALAEKYKLEYAANIITNGIYLTPENIQKLVDYRVNSVQVTIDGARDVHDRKRPLKQKNAENYFRILRNLAGIPKSIDVNVRVNVDKEVAASVETMLDDFHVWGLWPQKYEHFHFDPAWLRSYEEISLTEDEKDTRMFVDEFFEFKQKFRLSLTERFNAWSQITGNRKARLKWDLPSYQSTCATWASPISLVVDPNGNIHKCWETIHDDTKAPSTVFDAYDPEIYASYSSFNRYNHNVVCRNCKYLPVCDKISCSYDALKNSVPQCTEWKYKAEHYIGQQYVMMRDTPEKIGVPQAADAVNTGHSNK</sequence>
<feature type="domain" description="Radical SAM core" evidence="7">
    <location>
        <begin position="95"/>
        <end position="329"/>
    </location>
</feature>
<dbReference type="UniPathway" id="UPA00782"/>
<dbReference type="Gene3D" id="3.20.20.70">
    <property type="entry name" value="Aldolase class I"/>
    <property type="match status" value="1"/>
</dbReference>
<dbReference type="PANTHER" id="PTHR43787:SF3">
    <property type="entry name" value="ARYLSULFATASE REGULATORY PROTEIN"/>
    <property type="match status" value="1"/>
</dbReference>
<dbReference type="SUPFAM" id="SSF102114">
    <property type="entry name" value="Radical SAM enzymes"/>
    <property type="match status" value="1"/>
</dbReference>
<evidence type="ECO:0000256" key="3">
    <source>
        <dbReference type="ARBA" id="ARBA00022691"/>
    </source>
</evidence>
<dbReference type="NCBIfam" id="TIGR04085">
    <property type="entry name" value="rSAM_more_4Fe4S"/>
    <property type="match status" value="1"/>
</dbReference>
<name>A0A2T3HPF0_9SPHI</name>
<keyword evidence="9" id="KW-1185">Reference proteome</keyword>
<evidence type="ECO:0000256" key="2">
    <source>
        <dbReference type="ARBA" id="ARBA00022485"/>
    </source>
</evidence>
<proteinExistence type="predicted"/>
<dbReference type="SFLD" id="SFLDS00029">
    <property type="entry name" value="Radical_SAM"/>
    <property type="match status" value="1"/>
</dbReference>
<dbReference type="RefSeq" id="WP_107214360.1">
    <property type="nucleotide sequence ID" value="NZ_KZ686268.1"/>
</dbReference>
<dbReference type="GO" id="GO:0051539">
    <property type="term" value="F:4 iron, 4 sulfur cluster binding"/>
    <property type="evidence" value="ECO:0007669"/>
    <property type="project" value="UniProtKB-KW"/>
</dbReference>
<keyword evidence="6" id="KW-0411">Iron-sulfur</keyword>
<dbReference type="OrthoDB" id="9808591at2"/>
<evidence type="ECO:0000259" key="7">
    <source>
        <dbReference type="PROSITE" id="PS51918"/>
    </source>
</evidence>
<dbReference type="PANTHER" id="PTHR43787">
    <property type="entry name" value="FEMO COFACTOR BIOSYNTHESIS PROTEIN NIFB-RELATED"/>
    <property type="match status" value="1"/>
</dbReference>
<dbReference type="GO" id="GO:0046872">
    <property type="term" value="F:metal ion binding"/>
    <property type="evidence" value="ECO:0007669"/>
    <property type="project" value="UniProtKB-KW"/>
</dbReference>
<dbReference type="PROSITE" id="PS51918">
    <property type="entry name" value="RADICAL_SAM"/>
    <property type="match status" value="1"/>
</dbReference>
<evidence type="ECO:0000256" key="4">
    <source>
        <dbReference type="ARBA" id="ARBA00022723"/>
    </source>
</evidence>
<reference evidence="8 9" key="1">
    <citation type="submission" date="2018-03" db="EMBL/GenBank/DDBJ databases">
        <authorList>
            <person name="Keele B.F."/>
        </authorList>
    </citation>
    <scope>NUCLEOTIDE SEQUENCE [LARGE SCALE GENOMIC DNA]</scope>
    <source>
        <strain evidence="8 9">YL28-9</strain>
    </source>
</reference>